<gene>
    <name evidence="16" type="primary">murA</name>
    <name evidence="16" type="ORF">CO179_03135</name>
</gene>
<organism evidence="16 17">
    <name type="scientific">candidate division WWE3 bacterium CG_4_9_14_3_um_filter_39_7</name>
    <dbReference type="NCBI Taxonomy" id="1975080"/>
    <lineage>
        <taxon>Bacteria</taxon>
        <taxon>Katanobacteria</taxon>
    </lineage>
</organism>
<dbReference type="PANTHER" id="PTHR43783:SF1">
    <property type="entry name" value="UDP-N-ACETYLGLUCOSAMINE 1-CARBOXYVINYLTRANSFERASE"/>
    <property type="match status" value="1"/>
</dbReference>
<evidence type="ECO:0000256" key="1">
    <source>
        <dbReference type="ARBA" id="ARBA00004496"/>
    </source>
</evidence>
<dbReference type="SUPFAM" id="SSF55205">
    <property type="entry name" value="EPT/RTPC-like"/>
    <property type="match status" value="1"/>
</dbReference>
<dbReference type="InterPro" id="IPR036968">
    <property type="entry name" value="Enolpyruvate_Tfrase_sf"/>
</dbReference>
<dbReference type="EC" id="2.5.1.7" evidence="11 14"/>
<evidence type="ECO:0000256" key="10">
    <source>
        <dbReference type="ARBA" id="ARBA00038367"/>
    </source>
</evidence>
<sequence>MGSYKITGGIPLSGTVEPITNKNSILKLIPAAILTSQPVTLHNVPKTTDVSVLLSLFKLLGGSVHYFNKGTSIKLTAQNINETIIPASISQKARATLVFLGPLLARFGETGIGESGGCKLGNRPIDTHFRNFKKLGSTVTHDSGGFYIKRTNHDDVFIWQDEAGVTPTENLIMASVLGKSKVTIYNAACEPHTQDLCNMLTQMGANIDGIGSNRLVISGVPELNGTEYTPIVEHLDVGTYIAAAAITGGQITIKNAIPEHMTQILTMYDRLGVHVEINRNDIYVPAKQKLEIKPDIRGGINKIDAQPWPGFPVDLLPVALVLATQSKGSIIIHNKMFETGMFFVDELIKMKAQLVLADPHRVITMGKAQLSGTTVHAPNIIQAGVALFLAALCAQGETIIHDIDIIKRRYPNIAESYRSLGAQIEEI</sequence>
<evidence type="ECO:0000256" key="9">
    <source>
        <dbReference type="ARBA" id="ARBA00023316"/>
    </source>
</evidence>
<evidence type="ECO:0000256" key="12">
    <source>
        <dbReference type="ARBA" id="ARBA00039754"/>
    </source>
</evidence>
<evidence type="ECO:0000256" key="6">
    <source>
        <dbReference type="ARBA" id="ARBA00022960"/>
    </source>
</evidence>
<dbReference type="GO" id="GO:0071555">
    <property type="term" value="P:cell wall organization"/>
    <property type="evidence" value="ECO:0007669"/>
    <property type="project" value="UniProtKB-KW"/>
</dbReference>
<evidence type="ECO:0000256" key="2">
    <source>
        <dbReference type="ARBA" id="ARBA00004752"/>
    </source>
</evidence>
<dbReference type="Gene3D" id="3.65.10.10">
    <property type="entry name" value="Enolpyruvate transferase domain"/>
    <property type="match status" value="2"/>
</dbReference>
<evidence type="ECO:0000256" key="11">
    <source>
        <dbReference type="ARBA" id="ARBA00039108"/>
    </source>
</evidence>
<dbReference type="InterPro" id="IPR001986">
    <property type="entry name" value="Enolpyruvate_Tfrase_dom"/>
</dbReference>
<proteinExistence type="inferred from homology"/>
<evidence type="ECO:0000256" key="8">
    <source>
        <dbReference type="ARBA" id="ARBA00023306"/>
    </source>
</evidence>
<comment type="catalytic activity">
    <reaction evidence="13">
        <text>phosphoenolpyruvate + UDP-N-acetyl-alpha-D-glucosamine = UDP-N-acetyl-3-O-(1-carboxyvinyl)-alpha-D-glucosamine + phosphate</text>
        <dbReference type="Rhea" id="RHEA:18681"/>
        <dbReference type="ChEBI" id="CHEBI:43474"/>
        <dbReference type="ChEBI" id="CHEBI:57705"/>
        <dbReference type="ChEBI" id="CHEBI:58702"/>
        <dbReference type="ChEBI" id="CHEBI:68483"/>
        <dbReference type="EC" id="2.5.1.7"/>
    </reaction>
</comment>
<dbReference type="InterPro" id="IPR050068">
    <property type="entry name" value="MurA_subfamily"/>
</dbReference>
<dbReference type="PANTHER" id="PTHR43783">
    <property type="entry name" value="UDP-N-ACETYLGLUCOSAMINE 1-CARBOXYVINYLTRANSFERASE"/>
    <property type="match status" value="1"/>
</dbReference>
<keyword evidence="4" id="KW-0132">Cell division</keyword>
<dbReference type="GO" id="GO:0008760">
    <property type="term" value="F:UDP-N-acetylglucosamine 1-carboxyvinyltransferase activity"/>
    <property type="evidence" value="ECO:0007669"/>
    <property type="project" value="UniProtKB-UniRule"/>
</dbReference>
<comment type="pathway">
    <text evidence="2">Cell wall biogenesis; peptidoglycan biosynthesis.</text>
</comment>
<keyword evidence="5 16" id="KW-0808">Transferase</keyword>
<dbReference type="Pfam" id="PF00275">
    <property type="entry name" value="EPSP_synthase"/>
    <property type="match status" value="1"/>
</dbReference>
<dbReference type="Proteomes" id="UP000231195">
    <property type="component" value="Unassembled WGS sequence"/>
</dbReference>
<evidence type="ECO:0000256" key="14">
    <source>
        <dbReference type="NCBIfam" id="TIGR01072"/>
    </source>
</evidence>
<comment type="caution">
    <text evidence="16">The sequence shown here is derived from an EMBL/GenBank/DDBJ whole genome shotgun (WGS) entry which is preliminary data.</text>
</comment>
<feature type="domain" description="Enolpyruvate transferase" evidence="15">
    <location>
        <begin position="7"/>
        <end position="415"/>
    </location>
</feature>
<dbReference type="GO" id="GO:0009252">
    <property type="term" value="P:peptidoglycan biosynthetic process"/>
    <property type="evidence" value="ECO:0007669"/>
    <property type="project" value="UniProtKB-UniRule"/>
</dbReference>
<dbReference type="GO" id="GO:0019277">
    <property type="term" value="P:UDP-N-acetylgalactosamine biosynthetic process"/>
    <property type="evidence" value="ECO:0007669"/>
    <property type="project" value="InterPro"/>
</dbReference>
<dbReference type="NCBIfam" id="NF006873">
    <property type="entry name" value="PRK09369.1"/>
    <property type="match status" value="1"/>
</dbReference>
<accession>A0A2M7X1W6</accession>
<evidence type="ECO:0000313" key="16">
    <source>
        <dbReference type="EMBL" id="PJA40164.1"/>
    </source>
</evidence>
<dbReference type="GO" id="GO:0051301">
    <property type="term" value="P:cell division"/>
    <property type="evidence" value="ECO:0007669"/>
    <property type="project" value="UniProtKB-KW"/>
</dbReference>
<keyword evidence="8" id="KW-0131">Cell cycle</keyword>
<dbReference type="GO" id="GO:0008360">
    <property type="term" value="P:regulation of cell shape"/>
    <property type="evidence" value="ECO:0007669"/>
    <property type="project" value="UniProtKB-KW"/>
</dbReference>
<keyword evidence="6" id="KW-0133">Cell shape</keyword>
<keyword evidence="3" id="KW-0963">Cytoplasm</keyword>
<evidence type="ECO:0000259" key="15">
    <source>
        <dbReference type="Pfam" id="PF00275"/>
    </source>
</evidence>
<dbReference type="AlphaFoldDB" id="A0A2M7X1W6"/>
<dbReference type="InterPro" id="IPR013792">
    <property type="entry name" value="RNA3'P_cycl/enolpyr_Trfase_a/b"/>
</dbReference>
<dbReference type="CDD" id="cd01555">
    <property type="entry name" value="UdpNAET"/>
    <property type="match status" value="1"/>
</dbReference>
<evidence type="ECO:0000256" key="4">
    <source>
        <dbReference type="ARBA" id="ARBA00022618"/>
    </source>
</evidence>
<dbReference type="NCBIfam" id="TIGR01072">
    <property type="entry name" value="murA"/>
    <property type="match status" value="1"/>
</dbReference>
<name>A0A2M7X1W6_UNCKA</name>
<keyword evidence="9" id="KW-0961">Cell wall biogenesis/degradation</keyword>
<dbReference type="InterPro" id="IPR005750">
    <property type="entry name" value="UDP_GlcNAc_COvinyl_MurA"/>
</dbReference>
<evidence type="ECO:0000256" key="7">
    <source>
        <dbReference type="ARBA" id="ARBA00022984"/>
    </source>
</evidence>
<dbReference type="GO" id="GO:0005737">
    <property type="term" value="C:cytoplasm"/>
    <property type="evidence" value="ECO:0007669"/>
    <property type="project" value="UniProtKB-SubCell"/>
</dbReference>
<comment type="subcellular location">
    <subcellularLocation>
        <location evidence="1">Cytoplasm</location>
    </subcellularLocation>
</comment>
<keyword evidence="7" id="KW-0573">Peptidoglycan synthesis</keyword>
<protein>
    <recommendedName>
        <fullName evidence="12 14">UDP-N-acetylglucosamine 1-carboxyvinyltransferase</fullName>
        <ecNumber evidence="11 14">2.5.1.7</ecNumber>
    </recommendedName>
</protein>
<evidence type="ECO:0000256" key="3">
    <source>
        <dbReference type="ARBA" id="ARBA00022490"/>
    </source>
</evidence>
<reference evidence="17" key="1">
    <citation type="submission" date="2017-09" db="EMBL/GenBank/DDBJ databases">
        <title>Depth-based differentiation of microbial function through sediment-hosted aquifers and enrichment of novel symbionts in the deep terrestrial subsurface.</title>
        <authorList>
            <person name="Probst A.J."/>
            <person name="Ladd B."/>
            <person name="Jarett J.K."/>
            <person name="Geller-Mcgrath D.E."/>
            <person name="Sieber C.M.K."/>
            <person name="Emerson J.B."/>
            <person name="Anantharaman K."/>
            <person name="Thomas B.C."/>
            <person name="Malmstrom R."/>
            <person name="Stieglmeier M."/>
            <person name="Klingl A."/>
            <person name="Woyke T."/>
            <person name="Ryan C.M."/>
            <person name="Banfield J.F."/>
        </authorList>
    </citation>
    <scope>NUCLEOTIDE SEQUENCE [LARGE SCALE GENOMIC DNA]</scope>
</reference>
<evidence type="ECO:0000256" key="13">
    <source>
        <dbReference type="ARBA" id="ARBA00047527"/>
    </source>
</evidence>
<evidence type="ECO:0000256" key="5">
    <source>
        <dbReference type="ARBA" id="ARBA00022679"/>
    </source>
</evidence>
<dbReference type="EMBL" id="PFWZ01000104">
    <property type="protein sequence ID" value="PJA40164.1"/>
    <property type="molecule type" value="Genomic_DNA"/>
</dbReference>
<evidence type="ECO:0000313" key="17">
    <source>
        <dbReference type="Proteomes" id="UP000231195"/>
    </source>
</evidence>
<comment type="similarity">
    <text evidence="10">Belongs to the EPSP synthase family. MurA subfamily.</text>
</comment>